<dbReference type="PANTHER" id="PTHR43840:SF15">
    <property type="entry name" value="MITOCHONDRIAL METAL TRANSPORTER 1-RELATED"/>
    <property type="match status" value="1"/>
</dbReference>
<feature type="transmembrane region" description="Helical" evidence="9">
    <location>
        <begin position="154"/>
        <end position="173"/>
    </location>
</feature>
<keyword evidence="6" id="KW-0862">Zinc</keyword>
<name>A0ABW8PX88_9GAMM</name>
<dbReference type="EMBL" id="JBANFI010000001">
    <property type="protein sequence ID" value="MFK7159957.1"/>
    <property type="molecule type" value="Genomic_DNA"/>
</dbReference>
<keyword evidence="5 9" id="KW-0812">Transmembrane</keyword>
<gene>
    <name evidence="11" type="ORF">V6U78_02760</name>
</gene>
<keyword evidence="8 9" id="KW-0472">Membrane</keyword>
<dbReference type="InterPro" id="IPR050291">
    <property type="entry name" value="CDF_Transporter"/>
</dbReference>
<evidence type="ECO:0000256" key="1">
    <source>
        <dbReference type="ARBA" id="ARBA00004141"/>
    </source>
</evidence>
<evidence type="ECO:0000256" key="9">
    <source>
        <dbReference type="SAM" id="Phobius"/>
    </source>
</evidence>
<keyword evidence="4" id="KW-0410">Iron transport</keyword>
<dbReference type="InterPro" id="IPR027469">
    <property type="entry name" value="Cation_efflux_TMD_sf"/>
</dbReference>
<evidence type="ECO:0000256" key="7">
    <source>
        <dbReference type="ARBA" id="ARBA00022989"/>
    </source>
</evidence>
<comment type="caution">
    <text evidence="11">The sequence shown here is derived from an EMBL/GenBank/DDBJ whole genome shotgun (WGS) entry which is preliminary data.</text>
</comment>
<evidence type="ECO:0000256" key="6">
    <source>
        <dbReference type="ARBA" id="ARBA00022906"/>
    </source>
</evidence>
<feature type="transmembrane region" description="Helical" evidence="9">
    <location>
        <begin position="83"/>
        <end position="106"/>
    </location>
</feature>
<accession>A0ABW8PX88</accession>
<comment type="similarity">
    <text evidence="2">Belongs to the cation diffusion facilitator (CDF) transporter (TC 2.A.4) family. FieF subfamily.</text>
</comment>
<keyword evidence="12" id="KW-1185">Reference proteome</keyword>
<proteinExistence type="inferred from homology"/>
<dbReference type="SUPFAM" id="SSF161111">
    <property type="entry name" value="Cation efflux protein transmembrane domain-like"/>
    <property type="match status" value="1"/>
</dbReference>
<keyword evidence="6" id="KW-0406">Ion transport</keyword>
<feature type="transmembrane region" description="Helical" evidence="9">
    <location>
        <begin position="12"/>
        <end position="33"/>
    </location>
</feature>
<feature type="domain" description="Cation efflux protein transmembrane" evidence="10">
    <location>
        <begin position="14"/>
        <end position="212"/>
    </location>
</feature>
<evidence type="ECO:0000313" key="11">
    <source>
        <dbReference type="EMBL" id="MFK7159957.1"/>
    </source>
</evidence>
<reference evidence="11 12" key="1">
    <citation type="submission" date="2024-02" db="EMBL/GenBank/DDBJ databases">
        <title>Marinospirillum sp. MEB 164 isolated from Lonar lake sediment.</title>
        <authorList>
            <person name="Joshi A."/>
            <person name="Thite S."/>
        </authorList>
    </citation>
    <scope>NUCLEOTIDE SEQUENCE [LARGE SCALE GENOMIC DNA]</scope>
    <source>
        <strain evidence="11 12">MEB164</strain>
    </source>
</reference>
<dbReference type="Pfam" id="PF01545">
    <property type="entry name" value="Cation_efflux"/>
    <property type="match status" value="1"/>
</dbReference>
<feature type="transmembrane region" description="Helical" evidence="9">
    <location>
        <begin position="112"/>
        <end position="134"/>
    </location>
</feature>
<dbReference type="InterPro" id="IPR002524">
    <property type="entry name" value="Cation_efflux"/>
</dbReference>
<feature type="transmembrane region" description="Helical" evidence="9">
    <location>
        <begin position="179"/>
        <end position="199"/>
    </location>
</feature>
<evidence type="ECO:0000256" key="2">
    <source>
        <dbReference type="ARBA" id="ARBA00010212"/>
    </source>
</evidence>
<dbReference type="Proteomes" id="UP001621714">
    <property type="component" value="Unassembled WGS sequence"/>
</dbReference>
<keyword evidence="4" id="KW-0408">Iron</keyword>
<evidence type="ECO:0000256" key="5">
    <source>
        <dbReference type="ARBA" id="ARBA00022692"/>
    </source>
</evidence>
<keyword evidence="6" id="KW-0864">Zinc transport</keyword>
<evidence type="ECO:0000313" key="12">
    <source>
        <dbReference type="Proteomes" id="UP001621714"/>
    </source>
</evidence>
<dbReference type="Gene3D" id="1.20.1510.10">
    <property type="entry name" value="Cation efflux protein transmembrane domain"/>
    <property type="match status" value="1"/>
</dbReference>
<dbReference type="PANTHER" id="PTHR43840">
    <property type="entry name" value="MITOCHONDRIAL METAL TRANSPORTER 1-RELATED"/>
    <property type="match status" value="1"/>
</dbReference>
<feature type="transmembrane region" description="Helical" evidence="9">
    <location>
        <begin position="39"/>
        <end position="62"/>
    </location>
</feature>
<dbReference type="RefSeq" id="WP_405336950.1">
    <property type="nucleotide sequence ID" value="NZ_JBANFI010000001.1"/>
</dbReference>
<keyword evidence="3" id="KW-0813">Transport</keyword>
<sequence length="299" mass="32890">MLSFKIDSEQSILTLSVWGGGFFALTGLVWGMLAGSLAILFDAVYSLVSLGLSLLSLLALRLAQAPADTHFNFGRYLVEPLTIALKALVILLVCCVSLVLAVTSLLTGGREVAADIAMIFALVSVLGCLAVWSVMRRYLRDESSVLVEAESRQWLMDSVLSGAVLLGFAAAWLLDYLGYHAWAVYADPLMVVGASLYFMAVPVKMLRQAVAEVLMVTPGPKLRKQVYRLLAELDIHRSHCKMAKIGSHLMVEVEWPVESIHEIEGLVERIEAQLSELELEPMVRVNFHPADSDYWHADA</sequence>
<dbReference type="InterPro" id="IPR058533">
    <property type="entry name" value="Cation_efflux_TM"/>
</dbReference>
<dbReference type="NCBIfam" id="TIGR01297">
    <property type="entry name" value="CDF"/>
    <property type="match status" value="1"/>
</dbReference>
<evidence type="ECO:0000256" key="8">
    <source>
        <dbReference type="ARBA" id="ARBA00023136"/>
    </source>
</evidence>
<comment type="subcellular location">
    <subcellularLocation>
        <location evidence="1">Membrane</location>
        <topology evidence="1">Multi-pass membrane protein</topology>
    </subcellularLocation>
</comment>
<evidence type="ECO:0000256" key="3">
    <source>
        <dbReference type="ARBA" id="ARBA00022448"/>
    </source>
</evidence>
<evidence type="ECO:0000256" key="4">
    <source>
        <dbReference type="ARBA" id="ARBA00022496"/>
    </source>
</evidence>
<evidence type="ECO:0000259" key="10">
    <source>
        <dbReference type="Pfam" id="PF01545"/>
    </source>
</evidence>
<organism evidence="11 12">
    <name type="scientific">Marinospirillum alkalitolerans</name>
    <dbReference type="NCBI Taxonomy" id="3123374"/>
    <lineage>
        <taxon>Bacteria</taxon>
        <taxon>Pseudomonadati</taxon>
        <taxon>Pseudomonadota</taxon>
        <taxon>Gammaproteobacteria</taxon>
        <taxon>Oceanospirillales</taxon>
        <taxon>Oceanospirillaceae</taxon>
        <taxon>Marinospirillum</taxon>
    </lineage>
</organism>
<keyword evidence="7 9" id="KW-1133">Transmembrane helix</keyword>
<protein>
    <submittedName>
        <fullName evidence="11">Cation diffusion facilitator family transporter</fullName>
    </submittedName>
</protein>